<reference evidence="3 4" key="1">
    <citation type="submission" date="2024-08" db="EMBL/GenBank/DDBJ databases">
        <title>Whole-genome sequencing of halo(alkali)philic microorganisms from hypersaline lakes.</title>
        <authorList>
            <person name="Sorokin D.Y."/>
            <person name="Merkel A.Y."/>
            <person name="Messina E."/>
            <person name="Yakimov M."/>
        </authorList>
    </citation>
    <scope>NUCLEOTIDE SEQUENCE [LARGE SCALE GENOMIC DNA]</scope>
    <source>
        <strain evidence="3 4">AB-hyl4</strain>
    </source>
</reference>
<dbReference type="Pfam" id="PF00589">
    <property type="entry name" value="Phage_integrase"/>
    <property type="match status" value="1"/>
</dbReference>
<evidence type="ECO:0000313" key="4">
    <source>
        <dbReference type="Proteomes" id="UP001575105"/>
    </source>
</evidence>
<comment type="caution">
    <text evidence="3">The sequence shown here is derived from an EMBL/GenBank/DDBJ whole genome shotgun (WGS) entry which is preliminary data.</text>
</comment>
<proteinExistence type="predicted"/>
<evidence type="ECO:0000313" key="3">
    <source>
        <dbReference type="EMBL" id="MFA9480298.1"/>
    </source>
</evidence>
<accession>A0ABV4U9L6</accession>
<name>A0ABV4U9L6_9BACT</name>
<sequence length="92" mass="10737">MDEIGPLADRFPRNGRTVAFADGRLHSFRHFFCSIAFRSGVEETTIMEWLGHHSSQVTAIYRHLGDRTARERIDRIRFVESMLQRSDVQESQ</sequence>
<feature type="domain" description="Tyr recombinase" evidence="2">
    <location>
        <begin position="24"/>
        <end position="65"/>
    </location>
</feature>
<dbReference type="RefSeq" id="WP_425347216.1">
    <property type="nucleotide sequence ID" value="NZ_JBGUBD010000018.1"/>
</dbReference>
<dbReference type="SUPFAM" id="SSF56349">
    <property type="entry name" value="DNA breaking-rejoining enzymes"/>
    <property type="match status" value="1"/>
</dbReference>
<dbReference type="EMBL" id="JBGUBD010000018">
    <property type="protein sequence ID" value="MFA9480298.1"/>
    <property type="molecule type" value="Genomic_DNA"/>
</dbReference>
<keyword evidence="4" id="KW-1185">Reference proteome</keyword>
<evidence type="ECO:0000256" key="1">
    <source>
        <dbReference type="ARBA" id="ARBA00023172"/>
    </source>
</evidence>
<dbReference type="InterPro" id="IPR002104">
    <property type="entry name" value="Integrase_catalytic"/>
</dbReference>
<evidence type="ECO:0000259" key="2">
    <source>
        <dbReference type="Pfam" id="PF00589"/>
    </source>
</evidence>
<protein>
    <submittedName>
        <fullName evidence="3">Tyrosine-type recombinase/integrase</fullName>
    </submittedName>
</protein>
<dbReference type="InterPro" id="IPR013762">
    <property type="entry name" value="Integrase-like_cat_sf"/>
</dbReference>
<dbReference type="Proteomes" id="UP001575105">
    <property type="component" value="Unassembled WGS sequence"/>
</dbReference>
<gene>
    <name evidence="3" type="ORF">ACERK3_18650</name>
</gene>
<dbReference type="Gene3D" id="1.10.443.10">
    <property type="entry name" value="Intergrase catalytic core"/>
    <property type="match status" value="1"/>
</dbReference>
<dbReference type="InterPro" id="IPR011010">
    <property type="entry name" value="DNA_brk_join_enz"/>
</dbReference>
<keyword evidence="1" id="KW-0233">DNA recombination</keyword>
<organism evidence="3 4">
    <name type="scientific">Natronomicrosphaera hydrolytica</name>
    <dbReference type="NCBI Taxonomy" id="3242702"/>
    <lineage>
        <taxon>Bacteria</taxon>
        <taxon>Pseudomonadati</taxon>
        <taxon>Planctomycetota</taxon>
        <taxon>Phycisphaerae</taxon>
        <taxon>Phycisphaerales</taxon>
        <taxon>Phycisphaeraceae</taxon>
        <taxon>Natronomicrosphaera</taxon>
    </lineage>
</organism>